<dbReference type="PIRSF" id="PIRSF000722">
    <property type="entry name" value="Acetate_prop_kin"/>
    <property type="match status" value="1"/>
</dbReference>
<dbReference type="PROSITE" id="PS01075">
    <property type="entry name" value="ACETATE_KINASE_1"/>
    <property type="match status" value="1"/>
</dbReference>
<comment type="pathway">
    <text evidence="6">Metabolic intermediate biosynthesis; acetyl-CoA biosynthesis; acetyl-CoA from acetate: step 1/2.</text>
</comment>
<comment type="subunit">
    <text evidence="6">Homodimer.</text>
</comment>
<accession>A0A1W2HAC1</accession>
<gene>
    <name evidence="6" type="primary">ackA</name>
    <name evidence="8" type="ORF">SAMN00777080_4397</name>
</gene>
<keyword evidence="6" id="KW-0963">Cytoplasm</keyword>
<dbReference type="AlphaFoldDB" id="A0A1W2HAC1"/>
<organism evidence="8 9">
    <name type="scientific">Aquiflexum balticum DSM 16537</name>
    <dbReference type="NCBI Taxonomy" id="758820"/>
    <lineage>
        <taxon>Bacteria</taxon>
        <taxon>Pseudomonadati</taxon>
        <taxon>Bacteroidota</taxon>
        <taxon>Cytophagia</taxon>
        <taxon>Cytophagales</taxon>
        <taxon>Cyclobacteriaceae</taxon>
        <taxon>Aquiflexum</taxon>
    </lineage>
</organism>
<keyword evidence="6" id="KW-0479">Metal-binding</keyword>
<dbReference type="UniPathway" id="UPA00340">
    <property type="reaction ID" value="UER00458"/>
</dbReference>
<dbReference type="EC" id="2.7.2.1" evidence="6"/>
<feature type="binding site" evidence="6">
    <location>
        <position position="385"/>
    </location>
    <ligand>
        <name>Mg(2+)</name>
        <dbReference type="ChEBI" id="CHEBI:18420"/>
    </ligand>
</feature>
<dbReference type="GO" id="GO:0005737">
    <property type="term" value="C:cytoplasm"/>
    <property type="evidence" value="ECO:0007669"/>
    <property type="project" value="UniProtKB-SubCell"/>
</dbReference>
<keyword evidence="3 6" id="KW-0547">Nucleotide-binding</keyword>
<feature type="binding site" evidence="6">
    <location>
        <begin position="209"/>
        <end position="213"/>
    </location>
    <ligand>
        <name>ATP</name>
        <dbReference type="ChEBI" id="CHEBI:30616"/>
    </ligand>
</feature>
<dbReference type="InterPro" id="IPR023865">
    <property type="entry name" value="Aliphatic_acid_kinase_CS"/>
</dbReference>
<dbReference type="SUPFAM" id="SSF53067">
    <property type="entry name" value="Actin-like ATPase domain"/>
    <property type="match status" value="2"/>
</dbReference>
<evidence type="ECO:0000256" key="6">
    <source>
        <dbReference type="HAMAP-Rule" id="MF_00020"/>
    </source>
</evidence>
<feature type="active site" description="Proton donor/acceptor" evidence="6">
    <location>
        <position position="151"/>
    </location>
</feature>
<dbReference type="RefSeq" id="WP_084122711.1">
    <property type="nucleotide sequence ID" value="NZ_LT838813.1"/>
</dbReference>
<dbReference type="STRING" id="758820.SAMN00777080_4397"/>
<dbReference type="HAMAP" id="MF_00020">
    <property type="entry name" value="Acetate_kinase"/>
    <property type="match status" value="1"/>
</dbReference>
<keyword evidence="5 6" id="KW-0067">ATP-binding</keyword>
<feature type="site" description="Transition state stabilizer" evidence="6">
    <location>
        <position position="242"/>
    </location>
</feature>
<evidence type="ECO:0000256" key="5">
    <source>
        <dbReference type="ARBA" id="ARBA00022840"/>
    </source>
</evidence>
<feature type="binding site" evidence="6">
    <location>
        <begin position="283"/>
        <end position="285"/>
    </location>
    <ligand>
        <name>ATP</name>
        <dbReference type="ChEBI" id="CHEBI:30616"/>
    </ligand>
</feature>
<evidence type="ECO:0000256" key="7">
    <source>
        <dbReference type="RuleBase" id="RU003835"/>
    </source>
</evidence>
<name>A0A1W2HAC1_9BACT</name>
<evidence type="ECO:0000313" key="8">
    <source>
        <dbReference type="EMBL" id="SMD45734.1"/>
    </source>
</evidence>
<evidence type="ECO:0000313" key="9">
    <source>
        <dbReference type="Proteomes" id="UP000192333"/>
    </source>
</evidence>
<dbReference type="Gene3D" id="3.30.420.40">
    <property type="match status" value="2"/>
</dbReference>
<evidence type="ECO:0000256" key="4">
    <source>
        <dbReference type="ARBA" id="ARBA00022777"/>
    </source>
</evidence>
<evidence type="ECO:0000256" key="2">
    <source>
        <dbReference type="ARBA" id="ARBA00022679"/>
    </source>
</evidence>
<comment type="catalytic activity">
    <reaction evidence="6">
        <text>acetate + ATP = acetyl phosphate + ADP</text>
        <dbReference type="Rhea" id="RHEA:11352"/>
        <dbReference type="ChEBI" id="CHEBI:22191"/>
        <dbReference type="ChEBI" id="CHEBI:30089"/>
        <dbReference type="ChEBI" id="CHEBI:30616"/>
        <dbReference type="ChEBI" id="CHEBI:456216"/>
        <dbReference type="EC" id="2.7.2.1"/>
    </reaction>
</comment>
<dbReference type="GO" id="GO:0006083">
    <property type="term" value="P:acetate metabolic process"/>
    <property type="evidence" value="ECO:0007669"/>
    <property type="project" value="TreeGrafter"/>
</dbReference>
<dbReference type="Pfam" id="PF00871">
    <property type="entry name" value="Acetate_kinase"/>
    <property type="match status" value="1"/>
</dbReference>
<keyword evidence="6" id="KW-0460">Magnesium</keyword>
<reference evidence="9" key="1">
    <citation type="submission" date="2017-04" db="EMBL/GenBank/DDBJ databases">
        <authorList>
            <person name="Varghese N."/>
            <person name="Submissions S."/>
        </authorList>
    </citation>
    <scope>NUCLEOTIDE SEQUENCE [LARGE SCALE GENOMIC DNA]</scope>
    <source>
        <strain evidence="9">DSM 16537</strain>
    </source>
</reference>
<feature type="site" description="Transition state stabilizer" evidence="6">
    <location>
        <position position="183"/>
    </location>
</feature>
<keyword evidence="2 6" id="KW-0808">Transferase</keyword>
<feature type="binding site" evidence="6">
    <location>
        <position position="7"/>
    </location>
    <ligand>
        <name>Mg(2+)</name>
        <dbReference type="ChEBI" id="CHEBI:18420"/>
    </ligand>
</feature>
<evidence type="ECO:0000256" key="1">
    <source>
        <dbReference type="ARBA" id="ARBA00008748"/>
    </source>
</evidence>
<feature type="binding site" evidence="6">
    <location>
        <position position="94"/>
    </location>
    <ligand>
        <name>substrate</name>
    </ligand>
</feature>
<sequence>MKILVLNSGSSSLKYQLFEMPNEIPLCSGLVDRIGLENSTLTHNFHRNGEKEVFKIEGNIQDHEEGLLAVNKLLLDPEKGVISSVDEVVAIGHRVVHGGEQFASTTLITKEVKDKIKELFALAPLHNPPNFIGITVAERVFPNAQQIAVFDTAFHQSMPPRAYRYAIPKELYTDFGIRAYGFHGTSHLYVSKKAIEYLNNPDAKIITIHLGNGSSMTAIKGGQSIDHSMGLGPMGGLVMGTRSGDIDPSIIFHLINERGFKAKEVNDILNKKSGLLGLCGLSDMRDVKKAMEEGNQDAILAYELYAYRIQKYIGTFTASLNGLDAIVFTAGIGENDPDMREAVCKNMDFFGISLDKSKNKIKSSDIREVNEKESKVKILVIPTNEELEIGKQAFALINKPQNQ</sequence>
<dbReference type="CDD" id="cd24010">
    <property type="entry name" value="ASKHA_NBD_AcK_PK"/>
    <property type="match status" value="1"/>
</dbReference>
<feature type="binding site" evidence="6">
    <location>
        <position position="14"/>
    </location>
    <ligand>
        <name>ATP</name>
        <dbReference type="ChEBI" id="CHEBI:30616"/>
    </ligand>
</feature>
<dbReference type="PANTHER" id="PTHR21060">
    <property type="entry name" value="ACETATE KINASE"/>
    <property type="match status" value="1"/>
</dbReference>
<dbReference type="Proteomes" id="UP000192333">
    <property type="component" value="Chromosome I"/>
</dbReference>
<comment type="cofactor">
    <cofactor evidence="6">
        <name>Mg(2+)</name>
        <dbReference type="ChEBI" id="CHEBI:18420"/>
    </cofactor>
    <cofactor evidence="6">
        <name>Mn(2+)</name>
        <dbReference type="ChEBI" id="CHEBI:29035"/>
    </cofactor>
    <text evidence="6">Mg(2+). Can also accept Mn(2+).</text>
</comment>
<protein>
    <recommendedName>
        <fullName evidence="6">Acetate kinase</fullName>
        <ecNumber evidence="6">2.7.2.1</ecNumber>
    </recommendedName>
    <alternativeName>
        <fullName evidence="6">Acetokinase</fullName>
    </alternativeName>
</protein>
<dbReference type="PANTHER" id="PTHR21060:SF15">
    <property type="entry name" value="ACETATE KINASE-RELATED"/>
    <property type="match status" value="1"/>
</dbReference>
<dbReference type="OrthoDB" id="9802453at2"/>
<dbReference type="InterPro" id="IPR004372">
    <property type="entry name" value="Ac/propionate_kinase"/>
</dbReference>
<proteinExistence type="inferred from homology"/>
<keyword evidence="9" id="KW-1185">Reference proteome</keyword>
<dbReference type="InterPro" id="IPR000890">
    <property type="entry name" value="Aliphatic_acid_kin_short-chain"/>
</dbReference>
<dbReference type="PROSITE" id="PS01076">
    <property type="entry name" value="ACETATE_KINASE_2"/>
    <property type="match status" value="1"/>
</dbReference>
<comment type="similarity">
    <text evidence="1 6 7">Belongs to the acetokinase family.</text>
</comment>
<dbReference type="GO" id="GO:0006085">
    <property type="term" value="P:acetyl-CoA biosynthetic process"/>
    <property type="evidence" value="ECO:0007669"/>
    <property type="project" value="UniProtKB-UniRule"/>
</dbReference>
<dbReference type="PRINTS" id="PR00471">
    <property type="entry name" value="ACETATEKNASE"/>
</dbReference>
<feature type="binding site" evidence="6">
    <location>
        <begin position="331"/>
        <end position="335"/>
    </location>
    <ligand>
        <name>ATP</name>
        <dbReference type="ChEBI" id="CHEBI:30616"/>
    </ligand>
</feature>
<dbReference type="GO" id="GO:0005524">
    <property type="term" value="F:ATP binding"/>
    <property type="evidence" value="ECO:0007669"/>
    <property type="project" value="UniProtKB-KW"/>
</dbReference>
<evidence type="ECO:0000256" key="3">
    <source>
        <dbReference type="ARBA" id="ARBA00022741"/>
    </source>
</evidence>
<dbReference type="InterPro" id="IPR043129">
    <property type="entry name" value="ATPase_NBD"/>
</dbReference>
<comment type="function">
    <text evidence="6">Catalyzes the formation of acetyl phosphate from acetate and ATP. Can also catalyze the reverse reaction.</text>
</comment>
<comment type="subcellular location">
    <subcellularLocation>
        <location evidence="6">Cytoplasm</location>
    </subcellularLocation>
</comment>
<dbReference type="GO" id="GO:0000287">
    <property type="term" value="F:magnesium ion binding"/>
    <property type="evidence" value="ECO:0007669"/>
    <property type="project" value="UniProtKB-UniRule"/>
</dbReference>
<dbReference type="GO" id="GO:0008776">
    <property type="term" value="F:acetate kinase activity"/>
    <property type="evidence" value="ECO:0007669"/>
    <property type="project" value="UniProtKB-UniRule"/>
</dbReference>
<dbReference type="NCBIfam" id="TIGR00016">
    <property type="entry name" value="ackA"/>
    <property type="match status" value="1"/>
</dbReference>
<dbReference type="EMBL" id="LT838813">
    <property type="protein sequence ID" value="SMD45734.1"/>
    <property type="molecule type" value="Genomic_DNA"/>
</dbReference>
<keyword evidence="4 6" id="KW-0418">Kinase</keyword>